<name>A0A9D4BCW2_DREPO</name>
<dbReference type="Proteomes" id="UP000828390">
    <property type="component" value="Unassembled WGS sequence"/>
</dbReference>
<organism evidence="2 3">
    <name type="scientific">Dreissena polymorpha</name>
    <name type="common">Zebra mussel</name>
    <name type="synonym">Mytilus polymorpha</name>
    <dbReference type="NCBI Taxonomy" id="45954"/>
    <lineage>
        <taxon>Eukaryota</taxon>
        <taxon>Metazoa</taxon>
        <taxon>Spiralia</taxon>
        <taxon>Lophotrochozoa</taxon>
        <taxon>Mollusca</taxon>
        <taxon>Bivalvia</taxon>
        <taxon>Autobranchia</taxon>
        <taxon>Heteroconchia</taxon>
        <taxon>Euheterodonta</taxon>
        <taxon>Imparidentia</taxon>
        <taxon>Neoheterodontei</taxon>
        <taxon>Myida</taxon>
        <taxon>Dreissenoidea</taxon>
        <taxon>Dreissenidae</taxon>
        <taxon>Dreissena</taxon>
    </lineage>
</organism>
<evidence type="ECO:0000313" key="2">
    <source>
        <dbReference type="EMBL" id="KAH3697926.1"/>
    </source>
</evidence>
<keyword evidence="3" id="KW-1185">Reference proteome</keyword>
<feature type="region of interest" description="Disordered" evidence="1">
    <location>
        <begin position="1"/>
        <end position="41"/>
    </location>
</feature>
<feature type="compositionally biased region" description="Polar residues" evidence="1">
    <location>
        <begin position="15"/>
        <end position="31"/>
    </location>
</feature>
<evidence type="ECO:0000313" key="3">
    <source>
        <dbReference type="Proteomes" id="UP000828390"/>
    </source>
</evidence>
<reference evidence="2" key="2">
    <citation type="submission" date="2020-11" db="EMBL/GenBank/DDBJ databases">
        <authorList>
            <person name="McCartney M.A."/>
            <person name="Auch B."/>
            <person name="Kono T."/>
            <person name="Mallez S."/>
            <person name="Becker A."/>
            <person name="Gohl D.M."/>
            <person name="Silverstein K.A.T."/>
            <person name="Koren S."/>
            <person name="Bechman K.B."/>
            <person name="Herman A."/>
            <person name="Abrahante J.E."/>
            <person name="Garbe J."/>
        </authorList>
    </citation>
    <scope>NUCLEOTIDE SEQUENCE</scope>
    <source>
        <strain evidence="2">Duluth1</strain>
        <tissue evidence="2">Whole animal</tissue>
    </source>
</reference>
<protein>
    <submittedName>
        <fullName evidence="2">Uncharacterized protein</fullName>
    </submittedName>
</protein>
<reference evidence="2" key="1">
    <citation type="journal article" date="2019" name="bioRxiv">
        <title>The Genome of the Zebra Mussel, Dreissena polymorpha: A Resource for Invasive Species Research.</title>
        <authorList>
            <person name="McCartney M.A."/>
            <person name="Auch B."/>
            <person name="Kono T."/>
            <person name="Mallez S."/>
            <person name="Zhang Y."/>
            <person name="Obille A."/>
            <person name="Becker A."/>
            <person name="Abrahante J.E."/>
            <person name="Garbe J."/>
            <person name="Badalamenti J.P."/>
            <person name="Herman A."/>
            <person name="Mangelson H."/>
            <person name="Liachko I."/>
            <person name="Sullivan S."/>
            <person name="Sone E.D."/>
            <person name="Koren S."/>
            <person name="Silverstein K.A.T."/>
            <person name="Beckman K.B."/>
            <person name="Gohl D.M."/>
        </authorList>
    </citation>
    <scope>NUCLEOTIDE SEQUENCE</scope>
    <source>
        <strain evidence="2">Duluth1</strain>
        <tissue evidence="2">Whole animal</tissue>
    </source>
</reference>
<proteinExistence type="predicted"/>
<dbReference type="EMBL" id="JAIWYP010000016">
    <property type="protein sequence ID" value="KAH3697926.1"/>
    <property type="molecule type" value="Genomic_DNA"/>
</dbReference>
<gene>
    <name evidence="2" type="ORF">DPMN_085438</name>
</gene>
<accession>A0A9D4BCW2</accession>
<dbReference type="AlphaFoldDB" id="A0A9D4BCW2"/>
<sequence>MMSSPECEEPKLLMPQSSSPGATEHQLTASPGRTEPPMMSNTECVEPQLMIPKELFQVLESFKKKRTCMDYGFNSTKERNRIYGL</sequence>
<evidence type="ECO:0000256" key="1">
    <source>
        <dbReference type="SAM" id="MobiDB-lite"/>
    </source>
</evidence>
<comment type="caution">
    <text evidence="2">The sequence shown here is derived from an EMBL/GenBank/DDBJ whole genome shotgun (WGS) entry which is preliminary data.</text>
</comment>